<dbReference type="GO" id="GO:0006508">
    <property type="term" value="P:proteolysis"/>
    <property type="evidence" value="ECO:0007669"/>
    <property type="project" value="InterPro"/>
</dbReference>
<keyword evidence="3" id="KW-0645">Protease</keyword>
<evidence type="ECO:0000313" key="3">
    <source>
        <dbReference type="EMBL" id="MBB5892414.1"/>
    </source>
</evidence>
<sequence length="586" mass="64091">MGLDVRRLLELHTWRAFDVDDEGRVLAGSDESGRVQLVELAPDGTATPLPHLTGVSNAKYVRGERAVVVEHDSGGNERGQLSLLRLGASEFEPIVHDERHIHRLGGMLDGRVVYATNRRNKVDFDVVVRNLFSGAEEVVYDRGGYSADAALSPDSRYLATTVGTDQANSTQLLLVDTMPATEADQVVELTGADEPTNIGHVGWLPDGSGLIATSNRDREFKAVARYDLASGQWTWLVASDQHDLIGWLSPDGQKLLVMTNVDGVARLTVHEGPTGRQLDEIQLPADGWTSYPLLDPVFSPNSRYVAVTFSSPTIPMDVLLVDLESAKVTPLTDTGSQLAGMVEPTHVRANGQIPCFVYGSGKSAVLFLHGGPEGQSQRRFDPLVQGLVAAGHVVVVPNIRGSIGYGKSYYSADDRRRRLDSVQDLAVLHDWLPSIGVDPAKVALWGRSYGGYLVLAGLAFLPERWAAGVDIVGISSLVTFLENTSPYRRRLREREYGWLDSDRDFLEEASPMNKVDQIRAPLFVVHGANDPRVPLSEAEQLAEAVRRNGVECELVVHADEGHQMANLANKLATYPRAIEFVTRRLA</sequence>
<dbReference type="RefSeq" id="WP_184863138.1">
    <property type="nucleotide sequence ID" value="NZ_BAAAWY010000096.1"/>
</dbReference>
<evidence type="ECO:0000313" key="4">
    <source>
        <dbReference type="Proteomes" id="UP000585638"/>
    </source>
</evidence>
<keyword evidence="3" id="KW-0031">Aminopeptidase</keyword>
<evidence type="ECO:0000259" key="2">
    <source>
        <dbReference type="Pfam" id="PF00326"/>
    </source>
</evidence>
<dbReference type="PANTHER" id="PTHR42776:SF27">
    <property type="entry name" value="DIPEPTIDYL PEPTIDASE FAMILY MEMBER 6"/>
    <property type="match status" value="1"/>
</dbReference>
<feature type="domain" description="Peptidase S9 prolyl oligopeptidase catalytic" evidence="2">
    <location>
        <begin position="384"/>
        <end position="584"/>
    </location>
</feature>
<organism evidence="3 4">
    <name type="scientific">Kutzneria kofuensis</name>
    <dbReference type="NCBI Taxonomy" id="103725"/>
    <lineage>
        <taxon>Bacteria</taxon>
        <taxon>Bacillati</taxon>
        <taxon>Actinomycetota</taxon>
        <taxon>Actinomycetes</taxon>
        <taxon>Pseudonocardiales</taxon>
        <taxon>Pseudonocardiaceae</taxon>
        <taxon>Kutzneria</taxon>
    </lineage>
</organism>
<dbReference type="InterPro" id="IPR001375">
    <property type="entry name" value="Peptidase_S9_cat"/>
</dbReference>
<dbReference type="PRINTS" id="PR00862">
    <property type="entry name" value="PROLIGOPTASE"/>
</dbReference>
<accession>A0A7W9KIF1</accession>
<dbReference type="SUPFAM" id="SSF82171">
    <property type="entry name" value="DPP6 N-terminal domain-like"/>
    <property type="match status" value="1"/>
</dbReference>
<dbReference type="Gene3D" id="3.40.50.1820">
    <property type="entry name" value="alpha/beta hydrolase"/>
    <property type="match status" value="1"/>
</dbReference>
<dbReference type="GO" id="GO:0004177">
    <property type="term" value="F:aminopeptidase activity"/>
    <property type="evidence" value="ECO:0007669"/>
    <property type="project" value="UniProtKB-KW"/>
</dbReference>
<proteinExistence type="predicted"/>
<dbReference type="PANTHER" id="PTHR42776">
    <property type="entry name" value="SERINE PEPTIDASE S9 FAMILY MEMBER"/>
    <property type="match status" value="1"/>
</dbReference>
<gene>
    <name evidence="3" type="ORF">BJ998_003610</name>
</gene>
<dbReference type="AlphaFoldDB" id="A0A7W9KIF1"/>
<dbReference type="InterPro" id="IPR011042">
    <property type="entry name" value="6-blade_b-propeller_TolB-like"/>
</dbReference>
<dbReference type="InterPro" id="IPR029058">
    <property type="entry name" value="AB_hydrolase_fold"/>
</dbReference>
<dbReference type="SUPFAM" id="SSF53474">
    <property type="entry name" value="alpha/beta-Hydrolases"/>
    <property type="match status" value="1"/>
</dbReference>
<protein>
    <submittedName>
        <fullName evidence="3">Dipeptidyl aminopeptidase/acylaminoacyl peptidase</fullName>
    </submittedName>
</protein>
<dbReference type="Gene3D" id="2.120.10.30">
    <property type="entry name" value="TolB, C-terminal domain"/>
    <property type="match status" value="1"/>
</dbReference>
<evidence type="ECO:0000256" key="1">
    <source>
        <dbReference type="ARBA" id="ARBA00022801"/>
    </source>
</evidence>
<dbReference type="EMBL" id="JACHIR010000001">
    <property type="protein sequence ID" value="MBB5892414.1"/>
    <property type="molecule type" value="Genomic_DNA"/>
</dbReference>
<reference evidence="3 4" key="1">
    <citation type="submission" date="2020-08" db="EMBL/GenBank/DDBJ databases">
        <title>Sequencing the genomes of 1000 actinobacteria strains.</title>
        <authorList>
            <person name="Klenk H.-P."/>
        </authorList>
    </citation>
    <scope>NUCLEOTIDE SEQUENCE [LARGE SCALE GENOMIC DNA]</scope>
    <source>
        <strain evidence="3 4">DSM 43851</strain>
    </source>
</reference>
<name>A0A7W9KIF1_9PSEU</name>
<dbReference type="GO" id="GO:0004252">
    <property type="term" value="F:serine-type endopeptidase activity"/>
    <property type="evidence" value="ECO:0007669"/>
    <property type="project" value="InterPro"/>
</dbReference>
<keyword evidence="1" id="KW-0378">Hydrolase</keyword>
<keyword evidence="4" id="KW-1185">Reference proteome</keyword>
<dbReference type="Proteomes" id="UP000585638">
    <property type="component" value="Unassembled WGS sequence"/>
</dbReference>
<dbReference type="InterPro" id="IPR002470">
    <property type="entry name" value="Peptidase_S9A"/>
</dbReference>
<dbReference type="Pfam" id="PF00326">
    <property type="entry name" value="Peptidase_S9"/>
    <property type="match status" value="1"/>
</dbReference>
<comment type="caution">
    <text evidence="3">The sequence shown here is derived from an EMBL/GenBank/DDBJ whole genome shotgun (WGS) entry which is preliminary data.</text>
</comment>